<gene>
    <name evidence="1" type="ORF">P7D78_17165</name>
</gene>
<organism evidence="1 2">
    <name type="scientific">Enterococcus raffinosus</name>
    <dbReference type="NCBI Taxonomy" id="71452"/>
    <lineage>
        <taxon>Bacteria</taxon>
        <taxon>Bacillati</taxon>
        <taxon>Bacillota</taxon>
        <taxon>Bacilli</taxon>
        <taxon>Lactobacillales</taxon>
        <taxon>Enterococcaceae</taxon>
        <taxon>Enterococcus</taxon>
    </lineage>
</organism>
<comment type="caution">
    <text evidence="1">The sequence shown here is derived from an EMBL/GenBank/DDBJ whole genome shotgun (WGS) entry which is preliminary data.</text>
</comment>
<evidence type="ECO:0000313" key="1">
    <source>
        <dbReference type="EMBL" id="MDT2539841.1"/>
    </source>
</evidence>
<dbReference type="AlphaFoldDB" id="A0AAW8T0U2"/>
<proteinExistence type="predicted"/>
<sequence length="1179" mass="127623">MSKKFAYFFIYLVIFFFGPFITQAEAESLELFPPIDQQKEYPLSAAGMKELLFDLYQFGTEEHYTIQFDGALDLSQTAVGINESLSNPTIETINFASLPASLTFKGSGAESHLSLPKTCFFGQDSHFETLNLKASKIYGNGHQLYFENIQHSDHTQLFGGSDRNLVGNPLLFFQGVTGGSWEIYGGNEAGTLSGSPSIQLLSLTGDIQRLCGGSLKGEIIGNVSTRIQQLNGMLMNYYGGGFGTADEPVIVKGTIDNQLTSESTAFTLGDFVGGAAFGETGAVNTLITGKGSFSDTGILIGGSQVGEIHGQEQAITTVIDTRQFQKGERNFVGGNQYSGTIYGDIENQIYAGKASQGSFNRIDGAGGMEVEKRSLTNSQSFTPVVDLTDPQNRTAEELAYDQLAPLERFSLAKSNTRFFVEGNVVTRLLGGCVSGGRNVENNVCGAGVAGVINGNVQLELGQETLVYSKRWGVYAQEMGLEPTKLTNERNLGASYGFSTSAGGGENQQPWGNTLYINGKTELVIKQALLNYAYGGSFNGIIEGTCSSRLEKGQVSAIFGAGSGCYRIYGNSRLEITGGKVENYAVAGSNQDRRLIGDIQTRISGGEILGSVAASYGLRSNHMIEGNVETIISGGKFSKSNKATQIMGGIAKHGLLNGNVALTITGAVELAAGLGISAARPRMAEITNRLGGIDKQLAFELTTEQSFAEVEVLGDGGENPTSVYTPAINMKLRAPNGRFSLVQGMLKNSYAGSLTHELSIEIQAAQSVQTIIGSDSTTFNNRLIENSPAKVGVKIGGTQADIPVEKIQNFTQLTLENNVSAKRILNGSGATNENFGQTFDQFGELSLIANARLNVEELKTGRLMTAKNTELHSPAGENNIFLRELLPEEKLRWRLLIPETLHEVTGRNFAQQKGYPIMTFVGEKSSLGPENFIGFDEQGQAFTGDSNGQIGLAVSATIIGYQVASELGEITHNLTLKPNNQPLPLNVWGVANKRSGELIIPSESTVSPELRFTDTEQFSLQQAEVIGSSGENILLTENYWHPLERTYYQIRAHFNYIGSLKLLAVPDLIDFGQHKLGKQTAFYPTILGHLEIKDTRIEQSPWELTLQAEVPEGGQLYFQEDGKLLSLEESVTVLQQSGSLNTTFEEWNESKGLFLIIPKEQQKLGEGSMTFHWTLTTKVE</sequence>
<name>A0AAW8T0U2_9ENTE</name>
<accession>A0AAW8T0U2</accession>
<dbReference type="Proteomes" id="UP001249240">
    <property type="component" value="Unassembled WGS sequence"/>
</dbReference>
<evidence type="ECO:0000313" key="2">
    <source>
        <dbReference type="Proteomes" id="UP001249240"/>
    </source>
</evidence>
<protein>
    <recommendedName>
        <fullName evidence="3">WxL domain-containing protein</fullName>
    </recommendedName>
</protein>
<dbReference type="EMBL" id="JARPXM010000022">
    <property type="protein sequence ID" value="MDT2539841.1"/>
    <property type="molecule type" value="Genomic_DNA"/>
</dbReference>
<reference evidence="1" key="1">
    <citation type="submission" date="2023-03" db="EMBL/GenBank/DDBJ databases">
        <authorList>
            <person name="Shen W."/>
            <person name="Cai J."/>
        </authorList>
    </citation>
    <scope>NUCLEOTIDE SEQUENCE</scope>
    <source>
        <strain evidence="1">B646-2</strain>
    </source>
</reference>
<dbReference type="RefSeq" id="WP_028020577.1">
    <property type="nucleotide sequence ID" value="NZ_CABLCA010000047.1"/>
</dbReference>
<evidence type="ECO:0008006" key="3">
    <source>
        <dbReference type="Google" id="ProtNLM"/>
    </source>
</evidence>